<evidence type="ECO:0000256" key="6">
    <source>
        <dbReference type="ARBA" id="ARBA00034125"/>
    </source>
</evidence>
<keyword evidence="3 7" id="KW-0812">Transmembrane</keyword>
<sequence length="257" mass="27439">MDVNKVAYWAVKAGKIILENGGETYRVEDTIIRICNAFGVAYADSFVTPTGIMMSVIDKDGHTVSNIKRIRKRTVDLHKIAMVNDLSRKICDHKLTADEFIEALKAIDKEPPYSKNMTVICAAASAGFFTLMFGGNPKDFVGACIIGAIIQLLIYAFSKFDINSFFTNALGGAITALLALVFINLGVSSNMDYVIIGAIMLLVPGIAITNAIRDVIGGDLVSGVARIAEALLIAAAISSGSGIVLKIWISIFGGTII</sequence>
<dbReference type="Pfam" id="PF06738">
    <property type="entry name" value="ThrE"/>
    <property type="match status" value="1"/>
</dbReference>
<protein>
    <submittedName>
        <fullName evidence="9">Inner membrane protein YjjP</fullName>
    </submittedName>
</protein>
<evidence type="ECO:0000256" key="4">
    <source>
        <dbReference type="ARBA" id="ARBA00022989"/>
    </source>
</evidence>
<feature type="transmembrane region" description="Helical" evidence="7">
    <location>
        <begin position="165"/>
        <end position="187"/>
    </location>
</feature>
<evidence type="ECO:0000256" key="5">
    <source>
        <dbReference type="ARBA" id="ARBA00023136"/>
    </source>
</evidence>
<dbReference type="RefSeq" id="WP_079422525.1">
    <property type="nucleotide sequence ID" value="NZ_MZGV01000008.1"/>
</dbReference>
<gene>
    <name evidence="9" type="primary">yjjP</name>
    <name evidence="9" type="ORF">CLORY_11030</name>
</gene>
<dbReference type="STRING" id="1450648.CLORY_11030"/>
<keyword evidence="4 7" id="KW-1133">Transmembrane helix</keyword>
<dbReference type="GO" id="GO:0005886">
    <property type="term" value="C:plasma membrane"/>
    <property type="evidence" value="ECO:0007669"/>
    <property type="project" value="UniProtKB-SubCell"/>
</dbReference>
<feature type="transmembrane region" description="Helical" evidence="7">
    <location>
        <begin position="140"/>
        <end position="158"/>
    </location>
</feature>
<dbReference type="EMBL" id="MZGV01000008">
    <property type="protein sequence ID" value="OPJ63595.1"/>
    <property type="molecule type" value="Genomic_DNA"/>
</dbReference>
<proteinExistence type="inferred from homology"/>
<dbReference type="GO" id="GO:0022857">
    <property type="term" value="F:transmembrane transporter activity"/>
    <property type="evidence" value="ECO:0007669"/>
    <property type="project" value="InterPro"/>
</dbReference>
<dbReference type="AlphaFoldDB" id="A0A1V4IUY1"/>
<evidence type="ECO:0000256" key="3">
    <source>
        <dbReference type="ARBA" id="ARBA00022692"/>
    </source>
</evidence>
<keyword evidence="10" id="KW-1185">Reference proteome</keyword>
<dbReference type="InterPro" id="IPR010619">
    <property type="entry name" value="ThrE-like_N"/>
</dbReference>
<evidence type="ECO:0000313" key="10">
    <source>
        <dbReference type="Proteomes" id="UP000190080"/>
    </source>
</evidence>
<keyword evidence="5 7" id="KW-0472">Membrane</keyword>
<evidence type="ECO:0000259" key="8">
    <source>
        <dbReference type="Pfam" id="PF06738"/>
    </source>
</evidence>
<comment type="caution">
    <text evidence="9">The sequence shown here is derived from an EMBL/GenBank/DDBJ whole genome shotgun (WGS) entry which is preliminary data.</text>
</comment>
<evidence type="ECO:0000256" key="7">
    <source>
        <dbReference type="SAM" id="Phobius"/>
    </source>
</evidence>
<comment type="similarity">
    <text evidence="6">Belongs to the ThrE exporter (TC 2.A.79) family.</text>
</comment>
<dbReference type="OrthoDB" id="9813917at2"/>
<dbReference type="PANTHER" id="PTHR34390">
    <property type="entry name" value="UPF0442 PROTEIN YJJB-RELATED"/>
    <property type="match status" value="1"/>
</dbReference>
<evidence type="ECO:0000256" key="2">
    <source>
        <dbReference type="ARBA" id="ARBA00022475"/>
    </source>
</evidence>
<name>A0A1V4IUY1_9CLOT</name>
<dbReference type="InterPro" id="IPR050539">
    <property type="entry name" value="ThrE_Dicarb/AminoAcid_Exp"/>
</dbReference>
<dbReference type="PANTHER" id="PTHR34390:SF2">
    <property type="entry name" value="SUCCINATE TRANSPORTER SUBUNIT YJJP-RELATED"/>
    <property type="match status" value="1"/>
</dbReference>
<feature type="transmembrane region" description="Helical" evidence="7">
    <location>
        <begin position="193"/>
        <end position="212"/>
    </location>
</feature>
<accession>A0A1V4IUY1</accession>
<comment type="subcellular location">
    <subcellularLocation>
        <location evidence="1">Cell membrane</location>
        <topology evidence="1">Multi-pass membrane protein</topology>
    </subcellularLocation>
</comment>
<evidence type="ECO:0000313" key="9">
    <source>
        <dbReference type="EMBL" id="OPJ63595.1"/>
    </source>
</evidence>
<organism evidence="9 10">
    <name type="scientific">Clostridium oryzae</name>
    <dbReference type="NCBI Taxonomy" id="1450648"/>
    <lineage>
        <taxon>Bacteria</taxon>
        <taxon>Bacillati</taxon>
        <taxon>Bacillota</taxon>
        <taxon>Clostridia</taxon>
        <taxon>Eubacteriales</taxon>
        <taxon>Clostridiaceae</taxon>
        <taxon>Clostridium</taxon>
    </lineage>
</organism>
<dbReference type="Proteomes" id="UP000190080">
    <property type="component" value="Unassembled WGS sequence"/>
</dbReference>
<reference evidence="9 10" key="1">
    <citation type="submission" date="2017-03" db="EMBL/GenBank/DDBJ databases">
        <title>Genome sequence of Clostridium oryzae DSM 28571.</title>
        <authorList>
            <person name="Poehlein A."/>
            <person name="Daniel R."/>
        </authorList>
    </citation>
    <scope>NUCLEOTIDE SEQUENCE [LARGE SCALE GENOMIC DNA]</scope>
    <source>
        <strain evidence="9 10">DSM 28571</strain>
    </source>
</reference>
<feature type="domain" description="Threonine/serine exporter-like N-terminal" evidence="8">
    <location>
        <begin position="10"/>
        <end position="247"/>
    </location>
</feature>
<keyword evidence="2" id="KW-1003">Cell membrane</keyword>
<dbReference type="GO" id="GO:0015744">
    <property type="term" value="P:succinate transport"/>
    <property type="evidence" value="ECO:0007669"/>
    <property type="project" value="TreeGrafter"/>
</dbReference>
<feature type="transmembrane region" description="Helical" evidence="7">
    <location>
        <begin position="224"/>
        <end position="249"/>
    </location>
</feature>
<evidence type="ECO:0000256" key="1">
    <source>
        <dbReference type="ARBA" id="ARBA00004651"/>
    </source>
</evidence>